<organism evidence="3 4">
    <name type="scientific">Moritella marina ATCC 15381</name>
    <dbReference type="NCBI Taxonomy" id="1202962"/>
    <lineage>
        <taxon>Bacteria</taxon>
        <taxon>Pseudomonadati</taxon>
        <taxon>Pseudomonadota</taxon>
        <taxon>Gammaproteobacteria</taxon>
        <taxon>Alteromonadales</taxon>
        <taxon>Moritellaceae</taxon>
        <taxon>Moritella</taxon>
    </lineage>
</organism>
<dbReference type="Pfam" id="PF00535">
    <property type="entry name" value="Glycos_transf_2"/>
    <property type="match status" value="1"/>
</dbReference>
<accession>A0A5J6WPT4</accession>
<dbReference type="GO" id="GO:0016740">
    <property type="term" value="F:transferase activity"/>
    <property type="evidence" value="ECO:0007669"/>
    <property type="project" value="UniProtKB-KW"/>
</dbReference>
<dbReference type="InterPro" id="IPR001173">
    <property type="entry name" value="Glyco_trans_2-like"/>
</dbReference>
<dbReference type="Gene3D" id="3.90.550.10">
    <property type="entry name" value="Spore Coat Polysaccharide Biosynthesis Protein SpsA, Chain A"/>
    <property type="match status" value="1"/>
</dbReference>
<proteinExistence type="inferred from homology"/>
<comment type="similarity">
    <text evidence="1">Belongs to the glycosyltransferase 2 family. WaaE/KdtX subfamily.</text>
</comment>
<dbReference type="PANTHER" id="PTHR43630">
    <property type="entry name" value="POLY-BETA-1,6-N-ACETYL-D-GLUCOSAMINE SYNTHASE"/>
    <property type="match status" value="1"/>
</dbReference>
<evidence type="ECO:0000313" key="3">
    <source>
        <dbReference type="EMBL" id="QFI40156.1"/>
    </source>
</evidence>
<dbReference type="Proteomes" id="UP000327424">
    <property type="component" value="Chromosome"/>
</dbReference>
<protein>
    <submittedName>
        <fullName evidence="3">Glycosyltransferase family 2 protein</fullName>
    </submittedName>
</protein>
<evidence type="ECO:0000259" key="2">
    <source>
        <dbReference type="Pfam" id="PF00535"/>
    </source>
</evidence>
<gene>
    <name evidence="3" type="ORF">FR932_21295</name>
</gene>
<keyword evidence="3" id="KW-0808">Transferase</keyword>
<dbReference type="RefSeq" id="WP_019440342.1">
    <property type="nucleotide sequence ID" value="NZ_ALOE01000007.1"/>
</dbReference>
<reference evidence="3 4" key="1">
    <citation type="submission" date="2019-09" db="EMBL/GenBank/DDBJ databases">
        <title>Hybrid Assembly of the complete Genome of the Deep-Sea Bacterium Moritella marina from long Nanopore and Illumina reads.</title>
        <authorList>
            <person name="Magin S."/>
            <person name="Georgoulis A."/>
            <person name="Papadimitriou K."/>
            <person name="Iliakis G."/>
            <person name="Vorgias C.E."/>
        </authorList>
    </citation>
    <scope>NUCLEOTIDE SEQUENCE [LARGE SCALE GENOMIC DNA]</scope>
    <source>
        <strain evidence="3 4">MP-1</strain>
    </source>
</reference>
<dbReference type="OrthoDB" id="9815923at2"/>
<name>A0A5J6WPT4_MORMI</name>
<sequence>MNNKISVCIICKNEEQKIEACLQSVTWADEIVVVDSGSTDETLAIVKKYTDKLFVREDWPGFGEQKRRAEALASNDWIFSIDADEVVPETLALEIQAAVANANDEQVFSVNRLTHFCGEFVYHSGWYPDKLPRIYNRSRYRYNQNMVHESLECKDAPITDLQHNLLHYTFSDLSVYLQKRTGYAEAWAQERYKKGKKGSMLKGSLSAVFAFIRHYFLRRGFLDGRIGFLIAVIQFQYTFNKYTLLKFKHISANKKNDSE</sequence>
<dbReference type="InterPro" id="IPR029044">
    <property type="entry name" value="Nucleotide-diphossugar_trans"/>
</dbReference>
<dbReference type="KEGG" id="mmaa:FR932_21295"/>
<dbReference type="CDD" id="cd02511">
    <property type="entry name" value="Beta4Glucosyltransferase"/>
    <property type="match status" value="1"/>
</dbReference>
<dbReference type="SUPFAM" id="SSF53448">
    <property type="entry name" value="Nucleotide-diphospho-sugar transferases"/>
    <property type="match status" value="1"/>
</dbReference>
<dbReference type="PANTHER" id="PTHR43630:SF2">
    <property type="entry name" value="GLYCOSYLTRANSFERASE"/>
    <property type="match status" value="1"/>
</dbReference>
<evidence type="ECO:0000313" key="4">
    <source>
        <dbReference type="Proteomes" id="UP000327424"/>
    </source>
</evidence>
<dbReference type="EMBL" id="CP044399">
    <property type="protein sequence ID" value="QFI40156.1"/>
    <property type="molecule type" value="Genomic_DNA"/>
</dbReference>
<keyword evidence="4" id="KW-1185">Reference proteome</keyword>
<dbReference type="AlphaFoldDB" id="A0A5J6WPT4"/>
<evidence type="ECO:0000256" key="1">
    <source>
        <dbReference type="ARBA" id="ARBA00038494"/>
    </source>
</evidence>
<feature type="domain" description="Glycosyltransferase 2-like" evidence="2">
    <location>
        <begin position="6"/>
        <end position="139"/>
    </location>
</feature>